<name>A0ABN2YQC7_9ACTN</name>
<dbReference type="InterPro" id="IPR011650">
    <property type="entry name" value="Peptidase_M20_dimer"/>
</dbReference>
<gene>
    <name evidence="3" type="ORF">GCM10009802_38960</name>
</gene>
<dbReference type="PIRSF" id="PIRSF005962">
    <property type="entry name" value="Pept_M20D_amidohydro"/>
    <property type="match status" value="1"/>
</dbReference>
<feature type="domain" description="Peptidase M20 dimerisation" evidence="2">
    <location>
        <begin position="181"/>
        <end position="278"/>
    </location>
</feature>
<keyword evidence="4" id="KW-1185">Reference proteome</keyword>
<reference evidence="3 4" key="1">
    <citation type="journal article" date="2019" name="Int. J. Syst. Evol. Microbiol.">
        <title>The Global Catalogue of Microorganisms (GCM) 10K type strain sequencing project: providing services to taxonomists for standard genome sequencing and annotation.</title>
        <authorList>
            <consortium name="The Broad Institute Genomics Platform"/>
            <consortium name="The Broad Institute Genome Sequencing Center for Infectious Disease"/>
            <person name="Wu L."/>
            <person name="Ma J."/>
        </authorList>
    </citation>
    <scope>NUCLEOTIDE SEQUENCE [LARGE SCALE GENOMIC DNA]</scope>
    <source>
        <strain evidence="3 4">JCM 15481</strain>
    </source>
</reference>
<feature type="region of interest" description="Disordered" evidence="1">
    <location>
        <begin position="402"/>
        <end position="432"/>
    </location>
</feature>
<dbReference type="InterPro" id="IPR036264">
    <property type="entry name" value="Bact_exopeptidase_dim_dom"/>
</dbReference>
<dbReference type="Pfam" id="PF07687">
    <property type="entry name" value="M20_dimer"/>
    <property type="match status" value="1"/>
</dbReference>
<evidence type="ECO:0000313" key="3">
    <source>
        <dbReference type="EMBL" id="GAA2130883.1"/>
    </source>
</evidence>
<dbReference type="Pfam" id="PF01546">
    <property type="entry name" value="Peptidase_M20"/>
    <property type="match status" value="1"/>
</dbReference>
<dbReference type="Gene3D" id="3.30.70.360">
    <property type="match status" value="1"/>
</dbReference>
<dbReference type="InterPro" id="IPR002933">
    <property type="entry name" value="Peptidase_M20"/>
</dbReference>
<feature type="compositionally biased region" description="Low complexity" evidence="1">
    <location>
        <begin position="402"/>
        <end position="416"/>
    </location>
</feature>
<accession>A0ABN2YQC7</accession>
<evidence type="ECO:0000256" key="1">
    <source>
        <dbReference type="SAM" id="MobiDB-lite"/>
    </source>
</evidence>
<sequence length="432" mass="43265">MAVPADVLRSAVECCLDVHLHPEPSGAEERTAGVLADRLAADGYAVTRGVGGHGVVGLLRRGAGPTVLLRAELDALPVTEDTGLRYASTVPGVAHACGHDLHLAALGGAARLLARDTGGWRGTVAVVGQPAEETLDGALAMLRAGLYDLTGPPDAVLAQHTAPLPAGTVAHADGGPLLAGTAAVDAVLHGAGGHAGAPHLTVDPVVSAAAAVLRLQTLVARERAPAEQAVLTVGRLAAGTEANVIPDRAELGISLRAFDEGTLDQLLAGVRRVLAGEAAAAGAPRDPEVTVRARSRALQPDAPLTARLRAAHVAALSPARVLRWQPATAAEDFAWYGPAGAEVHGAPGVRLGYWMLGTVSAAARREAARTGHPVPGNHSPRFAPDLRTALPTGIEALTAAAHRALAADDPPDAGADAGAGAGAGSGSGEGDG</sequence>
<dbReference type="SUPFAM" id="SSF53187">
    <property type="entry name" value="Zn-dependent exopeptidases"/>
    <property type="match status" value="1"/>
</dbReference>
<dbReference type="SUPFAM" id="SSF55031">
    <property type="entry name" value="Bacterial exopeptidase dimerisation domain"/>
    <property type="match status" value="1"/>
</dbReference>
<dbReference type="EMBL" id="BAAAPF010000133">
    <property type="protein sequence ID" value="GAA2130883.1"/>
    <property type="molecule type" value="Genomic_DNA"/>
</dbReference>
<dbReference type="Proteomes" id="UP001500443">
    <property type="component" value="Unassembled WGS sequence"/>
</dbReference>
<dbReference type="RefSeq" id="WP_344291286.1">
    <property type="nucleotide sequence ID" value="NZ_BAAAPF010000133.1"/>
</dbReference>
<dbReference type="Gene3D" id="3.40.630.10">
    <property type="entry name" value="Zn peptidases"/>
    <property type="match status" value="1"/>
</dbReference>
<feature type="compositionally biased region" description="Gly residues" evidence="1">
    <location>
        <begin position="417"/>
        <end position="432"/>
    </location>
</feature>
<dbReference type="PANTHER" id="PTHR11014">
    <property type="entry name" value="PEPTIDASE M20 FAMILY MEMBER"/>
    <property type="match status" value="1"/>
</dbReference>
<evidence type="ECO:0000259" key="2">
    <source>
        <dbReference type="Pfam" id="PF07687"/>
    </source>
</evidence>
<comment type="caution">
    <text evidence="3">The sequence shown here is derived from an EMBL/GenBank/DDBJ whole genome shotgun (WGS) entry which is preliminary data.</text>
</comment>
<dbReference type="NCBIfam" id="TIGR01891">
    <property type="entry name" value="amidohydrolases"/>
    <property type="match status" value="1"/>
</dbReference>
<dbReference type="InterPro" id="IPR017439">
    <property type="entry name" value="Amidohydrolase"/>
</dbReference>
<organism evidence="3 4">
    <name type="scientific">Streptomyces synnematoformans</name>
    <dbReference type="NCBI Taxonomy" id="415721"/>
    <lineage>
        <taxon>Bacteria</taxon>
        <taxon>Bacillati</taxon>
        <taxon>Actinomycetota</taxon>
        <taxon>Actinomycetes</taxon>
        <taxon>Kitasatosporales</taxon>
        <taxon>Streptomycetaceae</taxon>
        <taxon>Streptomyces</taxon>
    </lineage>
</organism>
<evidence type="ECO:0000313" key="4">
    <source>
        <dbReference type="Proteomes" id="UP001500443"/>
    </source>
</evidence>
<dbReference type="PANTHER" id="PTHR11014:SF63">
    <property type="entry name" value="METALLOPEPTIDASE, PUTATIVE (AFU_ORTHOLOGUE AFUA_6G09600)-RELATED"/>
    <property type="match status" value="1"/>
</dbReference>
<protein>
    <submittedName>
        <fullName evidence="3">Amidohydrolase</fullName>
    </submittedName>
</protein>
<proteinExistence type="predicted"/>